<dbReference type="PANTHER" id="PTHR11592">
    <property type="entry name" value="GLUTATHIONE PEROXIDASE"/>
    <property type="match status" value="1"/>
</dbReference>
<dbReference type="InterPro" id="IPR000889">
    <property type="entry name" value="Glutathione_peroxidase"/>
</dbReference>
<dbReference type="EMBL" id="RHFK02000022">
    <property type="protein sequence ID" value="TWW55136.1"/>
    <property type="molecule type" value="Genomic_DNA"/>
</dbReference>
<comment type="caution">
    <text evidence="6">The sequence shown here is derived from an EMBL/GenBank/DDBJ whole genome shotgun (WGS) entry which is preliminary data.</text>
</comment>
<dbReference type="EC" id="1.11.1.9" evidence="2"/>
<keyword evidence="4" id="KW-0560">Oxidoreductase</keyword>
<dbReference type="PANTHER" id="PTHR11592:SF32">
    <property type="entry name" value="GLUTATHIONE PEROXIDASE 3"/>
    <property type="match status" value="1"/>
</dbReference>
<name>A0A5C6MJ38_9TELE</name>
<sequence length="185" mass="20889">MRGSYLPLPLALLALLGSCSSLEVPLKQFCDPTTNGTIYDYSAQVLNGPLKVDFSDFRGKKCRPAVHLQSVQTFTALFPDSRYVRPGKGFVPNFQLFSKDDVNGENEQGVYTFLKNSCSPVGGDLGDHVGRLFWEPMRISDIKWNFEKFLVGPDGKPIMRWHPSIEVPEVRADIYKHLHENKILD</sequence>
<organism evidence="6 7">
    <name type="scientific">Takifugu flavidus</name>
    <name type="common">sansaifugu</name>
    <dbReference type="NCBI Taxonomy" id="433684"/>
    <lineage>
        <taxon>Eukaryota</taxon>
        <taxon>Metazoa</taxon>
        <taxon>Chordata</taxon>
        <taxon>Craniata</taxon>
        <taxon>Vertebrata</taxon>
        <taxon>Euteleostomi</taxon>
        <taxon>Actinopterygii</taxon>
        <taxon>Neopterygii</taxon>
        <taxon>Teleostei</taxon>
        <taxon>Neoteleostei</taxon>
        <taxon>Acanthomorphata</taxon>
        <taxon>Eupercaria</taxon>
        <taxon>Tetraodontiformes</taxon>
        <taxon>Tetradontoidea</taxon>
        <taxon>Tetraodontidae</taxon>
        <taxon>Takifugu</taxon>
    </lineage>
</organism>
<proteinExistence type="inferred from homology"/>
<dbReference type="SUPFAM" id="SSF52833">
    <property type="entry name" value="Thioredoxin-like"/>
    <property type="match status" value="1"/>
</dbReference>
<gene>
    <name evidence="6" type="ORF">D4764_09G0001850</name>
</gene>
<evidence type="ECO:0000256" key="2">
    <source>
        <dbReference type="ARBA" id="ARBA00012310"/>
    </source>
</evidence>
<keyword evidence="7" id="KW-1185">Reference proteome</keyword>
<evidence type="ECO:0000256" key="4">
    <source>
        <dbReference type="ARBA" id="ARBA00023002"/>
    </source>
</evidence>
<dbReference type="GO" id="GO:0006979">
    <property type="term" value="P:response to oxidative stress"/>
    <property type="evidence" value="ECO:0007669"/>
    <property type="project" value="InterPro"/>
</dbReference>
<evidence type="ECO:0000256" key="1">
    <source>
        <dbReference type="ARBA" id="ARBA00006926"/>
    </source>
</evidence>
<protein>
    <recommendedName>
        <fullName evidence="2">glutathione peroxidase</fullName>
        <ecNumber evidence="2">1.11.1.9</ecNumber>
    </recommendedName>
</protein>
<dbReference type="PROSITE" id="PS51355">
    <property type="entry name" value="GLUTATHIONE_PEROXID_3"/>
    <property type="match status" value="1"/>
</dbReference>
<dbReference type="Proteomes" id="UP000324091">
    <property type="component" value="Chromosome 9"/>
</dbReference>
<feature type="chain" id="PRO_5023060322" description="glutathione peroxidase" evidence="5">
    <location>
        <begin position="22"/>
        <end position="185"/>
    </location>
</feature>
<evidence type="ECO:0000313" key="6">
    <source>
        <dbReference type="EMBL" id="TWW55136.1"/>
    </source>
</evidence>
<keyword evidence="5" id="KW-0732">Signal</keyword>
<dbReference type="Gene3D" id="3.40.30.10">
    <property type="entry name" value="Glutaredoxin"/>
    <property type="match status" value="1"/>
</dbReference>
<evidence type="ECO:0000256" key="3">
    <source>
        <dbReference type="ARBA" id="ARBA00022559"/>
    </source>
</evidence>
<evidence type="ECO:0000256" key="5">
    <source>
        <dbReference type="SAM" id="SignalP"/>
    </source>
</evidence>
<dbReference type="PIRSF" id="PIRSF000303">
    <property type="entry name" value="Glutathion_perox"/>
    <property type="match status" value="1"/>
</dbReference>
<keyword evidence="3 6" id="KW-0575">Peroxidase</keyword>
<dbReference type="GO" id="GO:0004602">
    <property type="term" value="F:glutathione peroxidase activity"/>
    <property type="evidence" value="ECO:0007669"/>
    <property type="project" value="UniProtKB-EC"/>
</dbReference>
<comment type="similarity">
    <text evidence="1">Belongs to the glutathione peroxidase family.</text>
</comment>
<dbReference type="PROSITE" id="PS51257">
    <property type="entry name" value="PROKAR_LIPOPROTEIN"/>
    <property type="match status" value="1"/>
</dbReference>
<dbReference type="AlphaFoldDB" id="A0A5C6MJ38"/>
<feature type="signal peptide" evidence="5">
    <location>
        <begin position="1"/>
        <end position="21"/>
    </location>
</feature>
<reference evidence="6 7" key="1">
    <citation type="submission" date="2019-04" db="EMBL/GenBank/DDBJ databases">
        <title>Chromosome genome assembly for Takifugu flavidus.</title>
        <authorList>
            <person name="Xiao S."/>
        </authorList>
    </citation>
    <scope>NUCLEOTIDE SEQUENCE [LARGE SCALE GENOMIC DNA]</scope>
    <source>
        <strain evidence="6">HTHZ2018</strain>
        <tissue evidence="6">Muscle</tissue>
    </source>
</reference>
<evidence type="ECO:0000313" key="7">
    <source>
        <dbReference type="Proteomes" id="UP000324091"/>
    </source>
</evidence>
<accession>A0A5C6MJ38</accession>
<dbReference type="InterPro" id="IPR036249">
    <property type="entry name" value="Thioredoxin-like_sf"/>
</dbReference>